<feature type="transmembrane region" description="Helical" evidence="1">
    <location>
        <begin position="85"/>
        <end position="106"/>
    </location>
</feature>
<dbReference type="KEGG" id="nsa:Nitsa_2101"/>
<organism evidence="3 4">
    <name type="scientific">Nitratifractor salsuginis (strain DSM 16511 / JCM 12458 / E9I37-1)</name>
    <dbReference type="NCBI Taxonomy" id="749222"/>
    <lineage>
        <taxon>Bacteria</taxon>
        <taxon>Pseudomonadati</taxon>
        <taxon>Campylobacterota</taxon>
        <taxon>Epsilonproteobacteria</taxon>
        <taxon>Campylobacterales</taxon>
        <taxon>Sulfurovaceae</taxon>
        <taxon>Nitratifractor</taxon>
    </lineage>
</organism>
<evidence type="ECO:0000313" key="3">
    <source>
        <dbReference type="EMBL" id="ADV47342.1"/>
    </source>
</evidence>
<accession>E6X3C9</accession>
<feature type="transmembrane region" description="Helical" evidence="1">
    <location>
        <begin position="175"/>
        <end position="193"/>
    </location>
</feature>
<feature type="domain" description="Phosphatidic acid phosphatase type 2/haloperoxidase" evidence="2">
    <location>
        <begin position="85"/>
        <end position="190"/>
    </location>
</feature>
<dbReference type="Proteomes" id="UP000008633">
    <property type="component" value="Chromosome"/>
</dbReference>
<reference evidence="3 4" key="1">
    <citation type="journal article" date="2011" name="Stand. Genomic Sci.">
        <title>Complete genome sequence of Nitratifractor salsuginis type strain (E9I37-1).</title>
        <authorList>
            <person name="Anderson I."/>
            <person name="Sikorski J."/>
            <person name="Zeytun A."/>
            <person name="Nolan M."/>
            <person name="Lapidus A."/>
            <person name="Lucas S."/>
            <person name="Hammon N."/>
            <person name="Deshpande S."/>
            <person name="Cheng J.F."/>
            <person name="Tapia R."/>
            <person name="Han C."/>
            <person name="Goodwin L."/>
            <person name="Pitluck S."/>
            <person name="Liolios K."/>
            <person name="Pagani I."/>
            <person name="Ivanova N."/>
            <person name="Huntemann M."/>
            <person name="Mavromatis K."/>
            <person name="Ovchinikova G."/>
            <person name="Pati A."/>
            <person name="Chen A."/>
            <person name="Palaniappan K."/>
            <person name="Land M."/>
            <person name="Hauser L."/>
            <person name="Brambilla E.M."/>
            <person name="Ngatchou-Djao O.D."/>
            <person name="Rohde M."/>
            <person name="Tindall B.J."/>
            <person name="Goker M."/>
            <person name="Detter J.C."/>
            <person name="Woyke T."/>
            <person name="Bristow J."/>
            <person name="Eisen J.A."/>
            <person name="Markowitz V."/>
            <person name="Hugenholtz P."/>
            <person name="Klenk H.P."/>
            <person name="Kyrpides N.C."/>
        </authorList>
    </citation>
    <scope>NUCLEOTIDE SEQUENCE [LARGE SCALE GENOMIC DNA]</scope>
    <source>
        <strain evidence="4">DSM 16511 / JCM 12458 / E9I37-1</strain>
    </source>
</reference>
<dbReference type="EMBL" id="CP002452">
    <property type="protein sequence ID" value="ADV47342.1"/>
    <property type="molecule type" value="Genomic_DNA"/>
</dbReference>
<dbReference type="SUPFAM" id="SSF48317">
    <property type="entry name" value="Acid phosphatase/Vanadium-dependent haloperoxidase"/>
    <property type="match status" value="1"/>
</dbReference>
<evidence type="ECO:0000259" key="2">
    <source>
        <dbReference type="SMART" id="SM00014"/>
    </source>
</evidence>
<dbReference type="eggNOG" id="COG0671">
    <property type="taxonomic scope" value="Bacteria"/>
</dbReference>
<reference evidence="4" key="2">
    <citation type="submission" date="2011-01" db="EMBL/GenBank/DDBJ databases">
        <title>The complete genome of Nitratifractor salsuginis DSM 16511.</title>
        <authorList>
            <consortium name="US DOE Joint Genome Institute (JGI-PGF)"/>
            <person name="Lucas S."/>
            <person name="Copeland A."/>
            <person name="Lapidus A."/>
            <person name="Bruce D."/>
            <person name="Goodwin L."/>
            <person name="Pitluck S."/>
            <person name="Kyrpides N."/>
            <person name="Mavromatis K."/>
            <person name="Ivanova N."/>
            <person name="Mikhailova N."/>
            <person name="Zeytun A."/>
            <person name="Detter J.C."/>
            <person name="Tapia R."/>
            <person name="Han C."/>
            <person name="Land M."/>
            <person name="Hauser L."/>
            <person name="Markowitz V."/>
            <person name="Cheng J.-F."/>
            <person name="Hugenholtz P."/>
            <person name="Woyke T."/>
            <person name="Wu D."/>
            <person name="Tindall B."/>
            <person name="Schuetze A."/>
            <person name="Brambilla E."/>
            <person name="Klenk H.-P."/>
            <person name="Eisen J.A."/>
        </authorList>
    </citation>
    <scope>NUCLEOTIDE SEQUENCE [LARGE SCALE GENOMIC DNA]</scope>
    <source>
        <strain evidence="4">DSM 16511 / JCM 12458 / E9I37-1</strain>
    </source>
</reference>
<proteinExistence type="predicted"/>
<dbReference type="InterPro" id="IPR036938">
    <property type="entry name" value="PAP2/HPO_sf"/>
</dbReference>
<keyword evidence="4" id="KW-1185">Reference proteome</keyword>
<dbReference type="PANTHER" id="PTHR14969:SF13">
    <property type="entry name" value="AT30094P"/>
    <property type="match status" value="1"/>
</dbReference>
<keyword evidence="1" id="KW-0472">Membrane</keyword>
<dbReference type="CDD" id="cd03392">
    <property type="entry name" value="PAP2_like_2"/>
    <property type="match status" value="1"/>
</dbReference>
<gene>
    <name evidence="3" type="ordered locus">Nitsa_2101</name>
</gene>
<sequence length="203" mass="22778">MGLRRFFSLSAWGGLLIFLAMAISVISGLTQACDQSVSETIKRFHQPLVDQLVIFLTKLNSPLALLLVTLIMGVMLLYKKRKLQAVIFVAGLWGTALATTLVKELVKRPRPTDRLVEIHSPSFPSWHSATSMALALLFLAWLYPRYKNRAFPVLLWPLLIGLSRIWLNAHWCSDVLAGWALGAFVTSTILFVYTGRKSYSQNS</sequence>
<name>E6X3C9_NITSE</name>
<dbReference type="SMART" id="SM00014">
    <property type="entry name" value="acidPPc"/>
    <property type="match status" value="1"/>
</dbReference>
<protein>
    <submittedName>
        <fullName evidence="3">Phosphoesterase PA-phosphatase related protein</fullName>
    </submittedName>
</protein>
<evidence type="ECO:0000313" key="4">
    <source>
        <dbReference type="Proteomes" id="UP000008633"/>
    </source>
</evidence>
<dbReference type="AlphaFoldDB" id="E6X3C9"/>
<dbReference type="HOGENOM" id="CLU_072573_3_3_7"/>
<dbReference type="STRING" id="749222.Nitsa_2101"/>
<feature type="transmembrane region" description="Helical" evidence="1">
    <location>
        <begin position="56"/>
        <end position="78"/>
    </location>
</feature>
<dbReference type="InterPro" id="IPR000326">
    <property type="entry name" value="PAP2/HPO"/>
</dbReference>
<keyword evidence="1" id="KW-0812">Transmembrane</keyword>
<dbReference type="Gene3D" id="1.20.144.10">
    <property type="entry name" value="Phosphatidic acid phosphatase type 2/haloperoxidase"/>
    <property type="match status" value="2"/>
</dbReference>
<feature type="transmembrane region" description="Helical" evidence="1">
    <location>
        <begin position="150"/>
        <end position="169"/>
    </location>
</feature>
<dbReference type="PANTHER" id="PTHR14969">
    <property type="entry name" value="SPHINGOSINE-1-PHOSPHATE PHOSPHOHYDROLASE"/>
    <property type="match status" value="1"/>
</dbReference>
<keyword evidence="1" id="KW-1133">Transmembrane helix</keyword>
<feature type="transmembrane region" description="Helical" evidence="1">
    <location>
        <begin position="126"/>
        <end position="143"/>
    </location>
</feature>
<dbReference type="PROSITE" id="PS51257">
    <property type="entry name" value="PROKAR_LIPOPROTEIN"/>
    <property type="match status" value="1"/>
</dbReference>
<dbReference type="Pfam" id="PF01569">
    <property type="entry name" value="PAP2"/>
    <property type="match status" value="1"/>
</dbReference>
<evidence type="ECO:0000256" key="1">
    <source>
        <dbReference type="SAM" id="Phobius"/>
    </source>
</evidence>